<feature type="domain" description="3-hydroxyacyl-CoA dehydrogenase NAD binding" evidence="7">
    <location>
        <begin position="46"/>
        <end position="223"/>
    </location>
</feature>
<dbReference type="Gene3D" id="3.40.50.720">
    <property type="entry name" value="NAD(P)-binding Rossmann-like Domain"/>
    <property type="match status" value="1"/>
</dbReference>
<evidence type="ECO:0000256" key="2">
    <source>
        <dbReference type="ARBA" id="ARBA00023002"/>
    </source>
</evidence>
<dbReference type="GO" id="GO:0070403">
    <property type="term" value="F:NAD+ binding"/>
    <property type="evidence" value="ECO:0007669"/>
    <property type="project" value="InterPro"/>
</dbReference>
<dbReference type="SUPFAM" id="SSF48179">
    <property type="entry name" value="6-phosphogluconate dehydrogenase C-terminal domain-like"/>
    <property type="match status" value="2"/>
</dbReference>
<dbReference type="Proteomes" id="UP000070544">
    <property type="component" value="Unassembled WGS sequence"/>
</dbReference>
<evidence type="ECO:0000256" key="5">
    <source>
        <dbReference type="ARBA" id="ARBA00023268"/>
    </source>
</evidence>
<dbReference type="EMBL" id="KQ965748">
    <property type="protein sequence ID" value="KXS17231.1"/>
    <property type="molecule type" value="Genomic_DNA"/>
</dbReference>
<dbReference type="AlphaFoldDB" id="A0A139AKC0"/>
<dbReference type="GO" id="GO:0016829">
    <property type="term" value="F:lyase activity"/>
    <property type="evidence" value="ECO:0007669"/>
    <property type="project" value="UniProtKB-KW"/>
</dbReference>
<keyword evidence="2" id="KW-0560">Oxidoreductase</keyword>
<dbReference type="InterPro" id="IPR036291">
    <property type="entry name" value="NAD(P)-bd_dom_sf"/>
</dbReference>
<dbReference type="InterPro" id="IPR008927">
    <property type="entry name" value="6-PGluconate_DH-like_C_sf"/>
</dbReference>
<dbReference type="SUPFAM" id="SSF51735">
    <property type="entry name" value="NAD(P)-binding Rossmann-fold domains"/>
    <property type="match status" value="1"/>
</dbReference>
<proteinExistence type="predicted"/>
<dbReference type="GO" id="GO:0016853">
    <property type="term" value="F:isomerase activity"/>
    <property type="evidence" value="ECO:0007669"/>
    <property type="project" value="UniProtKB-KW"/>
</dbReference>
<name>A0A139AKC0_GONPJ</name>
<dbReference type="OrthoDB" id="2148274at2759"/>
<keyword evidence="4" id="KW-0456">Lyase</keyword>
<evidence type="ECO:0000259" key="7">
    <source>
        <dbReference type="Pfam" id="PF02737"/>
    </source>
</evidence>
<keyword evidence="5" id="KW-0511">Multifunctional enzyme</keyword>
<keyword evidence="3" id="KW-0413">Isomerase</keyword>
<dbReference type="GO" id="GO:0003857">
    <property type="term" value="F:(3S)-3-hydroxyacyl-CoA dehydrogenase (NAD+) activity"/>
    <property type="evidence" value="ECO:0007669"/>
    <property type="project" value="TreeGrafter"/>
</dbReference>
<dbReference type="InterPro" id="IPR006176">
    <property type="entry name" value="3-OHacyl-CoA_DH_NAD-bd"/>
</dbReference>
<sequence length="457" mass="50253">MSRKLPANAPSPAEQQAAMKHVAEATKQAWKVPGVPKDMKLIPIKKVGVIGAGTMGGGIAMNFVNVGIPVTILEIKQEFLDRGIAVIKKNYDITASRGRITTDDVAKRMSLISGTTNYADLGDVDMVIEAVYESMEVKKEVFKKLDAVIKPGAILGTNTSALDIDEIASVTKRPEFVIGLHFFSPANVMKLLEIVVAYKTSLQVTATSMHIAQVINKVAVLCKVCPGFVGNRILYTRQREAFKLVFEGALPWQIDNVLYSFGFPMGPFAMADLVGLDVGWNPATSRGETMRERLCEAGRKGQKTGSGWYEYDEKRKGRPSKLVEEMIVKFNKEKGAPPPRKFSDQEILERLLFPMINEAAKILEEKVAIRPSDIDVIYINGYGFPGVRGGPCFYADQIGLARVLARLQEWTTPSTPEFTPSALLVKMVREGKKFADLGDVQGWEKPMPPRGQVGASL</sequence>
<dbReference type="Pfam" id="PF00725">
    <property type="entry name" value="3HCDH"/>
    <property type="match status" value="2"/>
</dbReference>
<evidence type="ECO:0000256" key="3">
    <source>
        <dbReference type="ARBA" id="ARBA00023235"/>
    </source>
</evidence>
<evidence type="ECO:0000313" key="8">
    <source>
        <dbReference type="EMBL" id="KXS17231.1"/>
    </source>
</evidence>
<dbReference type="STRING" id="1344416.A0A139AKC0"/>
<organism evidence="8 9">
    <name type="scientific">Gonapodya prolifera (strain JEL478)</name>
    <name type="common">Monoblepharis prolifera</name>
    <dbReference type="NCBI Taxonomy" id="1344416"/>
    <lineage>
        <taxon>Eukaryota</taxon>
        <taxon>Fungi</taxon>
        <taxon>Fungi incertae sedis</taxon>
        <taxon>Chytridiomycota</taxon>
        <taxon>Chytridiomycota incertae sedis</taxon>
        <taxon>Monoblepharidomycetes</taxon>
        <taxon>Monoblepharidales</taxon>
        <taxon>Gonapodyaceae</taxon>
        <taxon>Gonapodya</taxon>
    </lineage>
</organism>
<reference evidence="8 9" key="1">
    <citation type="journal article" date="2015" name="Genome Biol. Evol.">
        <title>Phylogenomic analyses indicate that early fungi evolved digesting cell walls of algal ancestors of land plants.</title>
        <authorList>
            <person name="Chang Y."/>
            <person name="Wang S."/>
            <person name="Sekimoto S."/>
            <person name="Aerts A.L."/>
            <person name="Choi C."/>
            <person name="Clum A."/>
            <person name="LaButti K.M."/>
            <person name="Lindquist E.A."/>
            <person name="Yee Ngan C."/>
            <person name="Ohm R.A."/>
            <person name="Salamov A.A."/>
            <person name="Grigoriev I.V."/>
            <person name="Spatafora J.W."/>
            <person name="Berbee M.L."/>
        </authorList>
    </citation>
    <scope>NUCLEOTIDE SEQUENCE [LARGE SCALE GENOMIC DNA]</scope>
    <source>
        <strain evidence="8 9">JEL478</strain>
    </source>
</reference>
<gene>
    <name evidence="8" type="ORF">M427DRAFT_30689</name>
</gene>
<feature type="domain" description="3-hydroxyacyl-CoA dehydrogenase C-terminal" evidence="6">
    <location>
        <begin position="227"/>
        <end position="311"/>
    </location>
</feature>
<evidence type="ECO:0000256" key="4">
    <source>
        <dbReference type="ARBA" id="ARBA00023239"/>
    </source>
</evidence>
<evidence type="ECO:0000313" key="9">
    <source>
        <dbReference type="Proteomes" id="UP000070544"/>
    </source>
</evidence>
<feature type="domain" description="3-hydroxyacyl-CoA dehydrogenase C-terminal" evidence="6">
    <location>
        <begin position="347"/>
        <end position="432"/>
    </location>
</feature>
<keyword evidence="9" id="KW-1185">Reference proteome</keyword>
<dbReference type="GO" id="GO:0006635">
    <property type="term" value="P:fatty acid beta-oxidation"/>
    <property type="evidence" value="ECO:0007669"/>
    <property type="project" value="TreeGrafter"/>
</dbReference>
<accession>A0A139AKC0</accession>
<dbReference type="FunFam" id="1.10.1040.50:FF:000006">
    <property type="entry name" value="Peroxisomal bifunctional enzyme"/>
    <property type="match status" value="1"/>
</dbReference>
<dbReference type="InterPro" id="IPR006108">
    <property type="entry name" value="3HC_DH_C"/>
</dbReference>
<protein>
    <submittedName>
        <fullName evidence="8">3-hydroxyacyl-CoA dehydrogenase</fullName>
    </submittedName>
</protein>
<evidence type="ECO:0000256" key="1">
    <source>
        <dbReference type="ARBA" id="ARBA00005005"/>
    </source>
</evidence>
<comment type="pathway">
    <text evidence="1">Lipid metabolism; fatty acid beta-oxidation.</text>
</comment>
<dbReference type="FunFam" id="3.40.50.720:FF:000009">
    <property type="entry name" value="Fatty oxidation complex, alpha subunit"/>
    <property type="match status" value="1"/>
</dbReference>
<dbReference type="PANTHER" id="PTHR23309">
    <property type="entry name" value="3-HYDROXYACYL-COA DEHYROGENASE"/>
    <property type="match status" value="1"/>
</dbReference>
<dbReference type="Pfam" id="PF02737">
    <property type="entry name" value="3HCDH_N"/>
    <property type="match status" value="1"/>
</dbReference>
<dbReference type="Gene3D" id="1.10.1040.50">
    <property type="match status" value="1"/>
</dbReference>
<dbReference type="PANTHER" id="PTHR23309:SF49">
    <property type="entry name" value="PEROXISOMAL BIFUNCTIONAL ENZYME"/>
    <property type="match status" value="1"/>
</dbReference>
<evidence type="ECO:0000259" key="6">
    <source>
        <dbReference type="Pfam" id="PF00725"/>
    </source>
</evidence>